<name>A0A4R3KHF7_9BACI</name>
<keyword evidence="6" id="KW-0249">Electron transport</keyword>
<keyword evidence="4 6" id="KW-0408">Iron</keyword>
<comment type="catalytic activity">
    <reaction evidence="6">
        <text>glycolate + A = glyoxylate + AH2</text>
        <dbReference type="Rhea" id="RHEA:21264"/>
        <dbReference type="ChEBI" id="CHEBI:13193"/>
        <dbReference type="ChEBI" id="CHEBI:17499"/>
        <dbReference type="ChEBI" id="CHEBI:29805"/>
        <dbReference type="ChEBI" id="CHEBI:36655"/>
        <dbReference type="EC" id="1.1.99.14"/>
    </reaction>
</comment>
<dbReference type="GO" id="GO:0046872">
    <property type="term" value="F:metal ion binding"/>
    <property type="evidence" value="ECO:0007669"/>
    <property type="project" value="UniProtKB-UniRule"/>
</dbReference>
<dbReference type="PIRSF" id="PIRSF000139">
    <property type="entry name" value="Glc_ox_4Fe-4S"/>
    <property type="match status" value="1"/>
</dbReference>
<dbReference type="SUPFAM" id="SSF46548">
    <property type="entry name" value="alpha-helical ferredoxin"/>
    <property type="match status" value="1"/>
</dbReference>
<reference evidence="8 9" key="1">
    <citation type="submission" date="2019-03" db="EMBL/GenBank/DDBJ databases">
        <title>Genomic Encyclopedia of Type Strains, Phase IV (KMG-IV): sequencing the most valuable type-strain genomes for metagenomic binning, comparative biology and taxonomic classification.</title>
        <authorList>
            <person name="Goeker M."/>
        </authorList>
    </citation>
    <scope>NUCLEOTIDE SEQUENCE [LARGE SCALE GENOMIC DNA]</scope>
    <source>
        <strain evidence="8 9">DSM 23802</strain>
    </source>
</reference>
<evidence type="ECO:0000313" key="9">
    <source>
        <dbReference type="Proteomes" id="UP000295788"/>
    </source>
</evidence>
<keyword evidence="1 6" id="KW-0004">4Fe-4S</keyword>
<keyword evidence="3" id="KW-0677">Repeat</keyword>
<dbReference type="InterPro" id="IPR009051">
    <property type="entry name" value="Helical_ferredxn"/>
</dbReference>
<dbReference type="InterPro" id="IPR017896">
    <property type="entry name" value="4Fe4S_Fe-S-bd"/>
</dbReference>
<dbReference type="OrthoDB" id="9770306at2"/>
<dbReference type="Gene3D" id="1.10.1060.10">
    <property type="entry name" value="Alpha-helical ferredoxin"/>
    <property type="match status" value="1"/>
</dbReference>
<dbReference type="GO" id="GO:0051539">
    <property type="term" value="F:4 iron, 4 sulfur cluster binding"/>
    <property type="evidence" value="ECO:0007669"/>
    <property type="project" value="UniProtKB-UniRule"/>
</dbReference>
<dbReference type="RefSeq" id="WP_132768634.1">
    <property type="nucleotide sequence ID" value="NZ_SMAB01000008.1"/>
</dbReference>
<evidence type="ECO:0000256" key="3">
    <source>
        <dbReference type="ARBA" id="ARBA00022737"/>
    </source>
</evidence>
<evidence type="ECO:0000256" key="6">
    <source>
        <dbReference type="PIRNR" id="PIRNR000139"/>
    </source>
</evidence>
<proteinExistence type="predicted"/>
<dbReference type="InterPro" id="IPR004017">
    <property type="entry name" value="Cys_rich_dom"/>
</dbReference>
<dbReference type="Proteomes" id="UP000295788">
    <property type="component" value="Unassembled WGS sequence"/>
</dbReference>
<evidence type="ECO:0000256" key="5">
    <source>
        <dbReference type="ARBA" id="ARBA00023014"/>
    </source>
</evidence>
<organism evidence="8 9">
    <name type="scientific">Tepidibacillus fermentans</name>
    <dbReference type="NCBI Taxonomy" id="1281767"/>
    <lineage>
        <taxon>Bacteria</taxon>
        <taxon>Bacillati</taxon>
        <taxon>Bacillota</taxon>
        <taxon>Bacilli</taxon>
        <taxon>Bacillales</taxon>
        <taxon>Bacillaceae</taxon>
        <taxon>Tepidibacillus</taxon>
    </lineage>
</organism>
<dbReference type="InterPro" id="IPR012257">
    <property type="entry name" value="Glc_ox_4Fe-4S"/>
</dbReference>
<evidence type="ECO:0000259" key="7">
    <source>
        <dbReference type="PROSITE" id="PS51379"/>
    </source>
</evidence>
<dbReference type="Pfam" id="PF02754">
    <property type="entry name" value="CCG"/>
    <property type="match status" value="2"/>
</dbReference>
<keyword evidence="6" id="KW-0813">Transport</keyword>
<dbReference type="PROSITE" id="PS00198">
    <property type="entry name" value="4FE4S_FER_1"/>
    <property type="match status" value="1"/>
</dbReference>
<dbReference type="EMBL" id="SMAB01000008">
    <property type="protein sequence ID" value="TCS82563.1"/>
    <property type="molecule type" value="Genomic_DNA"/>
</dbReference>
<sequence length="432" mass="48558">MIPLTELQKELRYDLTNACVQCGYCLPVCPTYMTMERETQSPRGRINLVKMVAEGRIENISQIMEPLELCVGCRACETACPTGVQYGKIHEAAKNALAKHKKYSPTVKMIRNVLFKKVFPKQKVMVSLGNLIWLYQKSGLQKVLQKTQILDRFPNHLGEFERTLPPLPSIKERKMVGKHILPEQKPKLKVAFFQGCVMEGIYQRINRYTIELLKLAGVEVIIPKKQTCCGALHAHSGEHNQAIELAKQNIDVFSQLDVDYIVNNAGGCGAALVEYDHLLENDPDYKEKAKVFVSKVRDISQILVEAGNLPLQYPINETVTYQRSCHMTNVQKVKDEPLQLIQSIPGLKLVEMERPNMCCGSGGIYNLIHYEESMKILSLKMDTVIDTHATTIITTNPGCLIQMQKGILNEGLKGKVRAVHLVELLAESAGIE</sequence>
<dbReference type="GO" id="GO:0019154">
    <property type="term" value="F:glycolate dehydrogenase activity"/>
    <property type="evidence" value="ECO:0007669"/>
    <property type="project" value="UniProtKB-EC"/>
</dbReference>
<comment type="function">
    <text evidence="6">Component of a complex that catalyzes the oxidation of glycolate to glyoxylate.</text>
</comment>
<protein>
    <recommendedName>
        <fullName evidence="6">Glycolate oxidase iron-sulfur subunit</fullName>
        <ecNumber evidence="6">1.1.99.14</ecNumber>
    </recommendedName>
</protein>
<dbReference type="Pfam" id="PF13183">
    <property type="entry name" value="Fer4_8"/>
    <property type="match status" value="1"/>
</dbReference>
<gene>
    <name evidence="8" type="ORF">EDD72_10853</name>
</gene>
<dbReference type="PANTHER" id="PTHR32479">
    <property type="entry name" value="GLYCOLATE OXIDASE IRON-SULFUR SUBUNIT"/>
    <property type="match status" value="1"/>
</dbReference>
<dbReference type="EC" id="1.1.99.14" evidence="6"/>
<dbReference type="PANTHER" id="PTHR32479:SF17">
    <property type="entry name" value="GLYCOLATE OXIDASE IRON-SULFUR SUBUNIT"/>
    <property type="match status" value="1"/>
</dbReference>
<feature type="domain" description="4Fe-4S ferredoxin-type" evidence="7">
    <location>
        <begin position="9"/>
        <end position="38"/>
    </location>
</feature>
<comment type="cofactor">
    <cofactor evidence="6">
        <name>[4Fe-4S] cluster</name>
        <dbReference type="ChEBI" id="CHEBI:49883"/>
    </cofactor>
    <text evidence="6">Binds 2 [4Fe-4S] clusters.</text>
</comment>
<dbReference type="PROSITE" id="PS51379">
    <property type="entry name" value="4FE4S_FER_2"/>
    <property type="match status" value="2"/>
</dbReference>
<evidence type="ECO:0000313" key="8">
    <source>
        <dbReference type="EMBL" id="TCS82563.1"/>
    </source>
</evidence>
<evidence type="ECO:0000256" key="4">
    <source>
        <dbReference type="ARBA" id="ARBA00023004"/>
    </source>
</evidence>
<accession>A0A4R3KHF7</accession>
<feature type="domain" description="4Fe-4S ferredoxin-type" evidence="7">
    <location>
        <begin position="60"/>
        <end position="90"/>
    </location>
</feature>
<comment type="catalytic activity">
    <reaction evidence="6">
        <text>(R)-lactate + A = pyruvate + AH2</text>
        <dbReference type="Rhea" id="RHEA:15089"/>
        <dbReference type="ChEBI" id="CHEBI:13193"/>
        <dbReference type="ChEBI" id="CHEBI:15361"/>
        <dbReference type="ChEBI" id="CHEBI:16004"/>
        <dbReference type="ChEBI" id="CHEBI:17499"/>
    </reaction>
</comment>
<dbReference type="AlphaFoldDB" id="A0A4R3KHF7"/>
<keyword evidence="9" id="KW-1185">Reference proteome</keyword>
<comment type="caution">
    <text evidence="8">The sequence shown here is derived from an EMBL/GenBank/DDBJ whole genome shotgun (WGS) entry which is preliminary data.</text>
</comment>
<keyword evidence="2 6" id="KW-0479">Metal-binding</keyword>
<evidence type="ECO:0000256" key="2">
    <source>
        <dbReference type="ARBA" id="ARBA00022723"/>
    </source>
</evidence>
<keyword evidence="5 6" id="KW-0411">Iron-sulfur</keyword>
<evidence type="ECO:0000256" key="1">
    <source>
        <dbReference type="ARBA" id="ARBA00022485"/>
    </source>
</evidence>
<dbReference type="InterPro" id="IPR017900">
    <property type="entry name" value="4Fe4S_Fe_S_CS"/>
</dbReference>